<gene>
    <name evidence="1" type="ORF">BIV23_28000</name>
</gene>
<evidence type="ECO:0008006" key="3">
    <source>
        <dbReference type="Google" id="ProtNLM"/>
    </source>
</evidence>
<organism evidence="1 2">
    <name type="scientific">Streptomyces monashensis</name>
    <dbReference type="NCBI Taxonomy" id="1678012"/>
    <lineage>
        <taxon>Bacteria</taxon>
        <taxon>Bacillati</taxon>
        <taxon>Actinomycetota</taxon>
        <taxon>Actinomycetes</taxon>
        <taxon>Kitasatosporales</taxon>
        <taxon>Streptomycetaceae</taxon>
        <taxon>Streptomyces</taxon>
    </lineage>
</organism>
<comment type="caution">
    <text evidence="1">The sequence shown here is derived from an EMBL/GenBank/DDBJ whole genome shotgun (WGS) entry which is preliminary data.</text>
</comment>
<accession>A0A1S2Q171</accession>
<reference evidence="1 2" key="1">
    <citation type="submission" date="2016-10" db="EMBL/GenBank/DDBJ databases">
        <title>Genome sequence of Streptomyces sp. MUSC 1.</title>
        <authorList>
            <person name="Lee L.-H."/>
            <person name="Ser H.-L."/>
            <person name="Law J.W.-F."/>
        </authorList>
    </citation>
    <scope>NUCLEOTIDE SEQUENCE [LARGE SCALE GENOMIC DNA]</scope>
    <source>
        <strain evidence="1 2">MUSC 1</strain>
    </source>
</reference>
<dbReference type="OrthoDB" id="2375382at2"/>
<name>A0A1S2Q171_9ACTN</name>
<sequence>MAHTPVHACWLNQVEICFSVVQRQVVSPNGFTDLAETRDRLRVFGDRYKAMAQAFRWNPRRTSGADH</sequence>
<dbReference type="RefSeq" id="WP_071383753.1">
    <property type="nucleotide sequence ID" value="NZ_MLYO01000049.1"/>
</dbReference>
<proteinExistence type="predicted"/>
<dbReference type="Proteomes" id="UP000179642">
    <property type="component" value="Unassembled WGS sequence"/>
</dbReference>
<protein>
    <recommendedName>
        <fullName evidence="3">Transposase</fullName>
    </recommendedName>
</protein>
<evidence type="ECO:0000313" key="2">
    <source>
        <dbReference type="Proteomes" id="UP000179642"/>
    </source>
</evidence>
<evidence type="ECO:0000313" key="1">
    <source>
        <dbReference type="EMBL" id="OIJ99868.1"/>
    </source>
</evidence>
<keyword evidence="2" id="KW-1185">Reference proteome</keyword>
<dbReference type="AlphaFoldDB" id="A0A1S2Q171"/>
<dbReference type="EMBL" id="MLYO01000049">
    <property type="protein sequence ID" value="OIJ99868.1"/>
    <property type="molecule type" value="Genomic_DNA"/>
</dbReference>